<evidence type="ECO:0000313" key="6">
    <source>
        <dbReference type="EMBL" id="KRN33293.1"/>
    </source>
</evidence>
<dbReference type="STRING" id="1123500.GCA_000420365_00412"/>
<dbReference type="AlphaFoldDB" id="A0A0R2G9F9"/>
<evidence type="ECO:0000256" key="2">
    <source>
        <dbReference type="ARBA" id="ARBA00022692"/>
    </source>
</evidence>
<evidence type="ECO:0000313" key="7">
    <source>
        <dbReference type="Proteomes" id="UP000051296"/>
    </source>
</evidence>
<feature type="transmembrane region" description="Helical" evidence="5">
    <location>
        <begin position="7"/>
        <end position="29"/>
    </location>
</feature>
<dbReference type="PATRIC" id="fig|1123500.6.peg.89"/>
<comment type="caution">
    <text evidence="6">The sequence shown here is derived from an EMBL/GenBank/DDBJ whole genome shotgun (WGS) entry which is preliminary data.</text>
</comment>
<dbReference type="Pfam" id="PF02361">
    <property type="entry name" value="CbiQ"/>
    <property type="match status" value="1"/>
</dbReference>
<dbReference type="eggNOG" id="COG0619">
    <property type="taxonomic scope" value="Bacteria"/>
</dbReference>
<dbReference type="CDD" id="cd16914">
    <property type="entry name" value="EcfT"/>
    <property type="match status" value="1"/>
</dbReference>
<feature type="transmembrane region" description="Helical" evidence="5">
    <location>
        <begin position="49"/>
        <end position="70"/>
    </location>
</feature>
<evidence type="ECO:0000256" key="3">
    <source>
        <dbReference type="ARBA" id="ARBA00022989"/>
    </source>
</evidence>
<reference evidence="6 7" key="1">
    <citation type="journal article" date="2015" name="Genome Announc.">
        <title>Expanding the biotechnology potential of lactobacilli through comparative genomics of 213 strains and associated genera.</title>
        <authorList>
            <person name="Sun Z."/>
            <person name="Harris H.M."/>
            <person name="McCann A."/>
            <person name="Guo C."/>
            <person name="Argimon S."/>
            <person name="Zhang W."/>
            <person name="Yang X."/>
            <person name="Jeffery I.B."/>
            <person name="Cooney J.C."/>
            <person name="Kagawa T.F."/>
            <person name="Liu W."/>
            <person name="Song Y."/>
            <person name="Salvetti E."/>
            <person name="Wrobel A."/>
            <person name="Rasinkangas P."/>
            <person name="Parkhill J."/>
            <person name="Rea M.C."/>
            <person name="O'Sullivan O."/>
            <person name="Ritari J."/>
            <person name="Douillard F.P."/>
            <person name="Paul Ross R."/>
            <person name="Yang R."/>
            <person name="Briner A.E."/>
            <person name="Felis G.E."/>
            <person name="de Vos W.M."/>
            <person name="Barrangou R."/>
            <person name="Klaenhammer T.R."/>
            <person name="Caufield P.W."/>
            <person name="Cui Y."/>
            <person name="Zhang H."/>
            <person name="O'Toole P.W."/>
        </authorList>
    </citation>
    <scope>NUCLEOTIDE SEQUENCE [LARGE SCALE GENOMIC DNA]</scope>
    <source>
        <strain evidence="6 7">DSM 20190</strain>
    </source>
</reference>
<dbReference type="OrthoDB" id="92887at2"/>
<dbReference type="Proteomes" id="UP000051296">
    <property type="component" value="Unassembled WGS sequence"/>
</dbReference>
<keyword evidence="2 5" id="KW-0812">Transmembrane</keyword>
<proteinExistence type="predicted"/>
<protein>
    <submittedName>
        <fullName evidence="6">ABC superfamily ATP binding cassette transporter, permease protein</fullName>
    </submittedName>
</protein>
<comment type="subcellular location">
    <subcellularLocation>
        <location evidence="1">Membrane</location>
        <topology evidence="1">Multi-pass membrane protein</topology>
    </subcellularLocation>
</comment>
<keyword evidence="3 5" id="KW-1133">Transmembrane helix</keyword>
<evidence type="ECO:0000256" key="4">
    <source>
        <dbReference type="ARBA" id="ARBA00023136"/>
    </source>
</evidence>
<dbReference type="EMBL" id="JQAX01000001">
    <property type="protein sequence ID" value="KRN33293.1"/>
    <property type="molecule type" value="Genomic_DNA"/>
</dbReference>
<keyword evidence="4 5" id="KW-0472">Membrane</keyword>
<dbReference type="RefSeq" id="WP_022791212.1">
    <property type="nucleotide sequence ID" value="NZ_ATUU01000001.1"/>
</dbReference>
<dbReference type="GO" id="GO:0005886">
    <property type="term" value="C:plasma membrane"/>
    <property type="evidence" value="ECO:0007669"/>
    <property type="project" value="UniProtKB-ARBA"/>
</dbReference>
<feature type="transmembrane region" description="Helical" evidence="5">
    <location>
        <begin position="198"/>
        <end position="220"/>
    </location>
</feature>
<feature type="transmembrane region" description="Helical" evidence="5">
    <location>
        <begin position="113"/>
        <end position="131"/>
    </location>
</feature>
<accession>A0A0R2G9F9</accession>
<gene>
    <name evidence="6" type="ORF">IV68_GL000091</name>
</gene>
<evidence type="ECO:0000256" key="1">
    <source>
        <dbReference type="ARBA" id="ARBA00004141"/>
    </source>
</evidence>
<dbReference type="InParanoid" id="A0A0R2G9F9"/>
<name>A0A0R2G9F9_9LACO</name>
<feature type="transmembrane region" description="Helical" evidence="5">
    <location>
        <begin position="82"/>
        <end position="107"/>
    </location>
</feature>
<keyword evidence="7" id="KW-1185">Reference proteome</keyword>
<evidence type="ECO:0000256" key="5">
    <source>
        <dbReference type="SAM" id="Phobius"/>
    </source>
</evidence>
<organism evidence="6 7">
    <name type="scientific">Weissella halotolerans DSM 20190</name>
    <dbReference type="NCBI Taxonomy" id="1123500"/>
    <lineage>
        <taxon>Bacteria</taxon>
        <taxon>Bacillati</taxon>
        <taxon>Bacillota</taxon>
        <taxon>Bacilli</taxon>
        <taxon>Lactobacillales</taxon>
        <taxon>Lactobacillaceae</taxon>
        <taxon>Weissella</taxon>
    </lineage>
</organism>
<dbReference type="InterPro" id="IPR003339">
    <property type="entry name" value="ABC/ECF_trnsptr_transmembrane"/>
</dbReference>
<sequence length="221" mass="24981">MKLNPTVILVIMLGIGVPMSFAQSIWLNLGVIVLATAYLISQPIRWRTVFWVLLLALPMAIGTAWSFLAFGRGDTWHSAALYFTRIYAYMFLGMTLTLTVKITTLIFSLINHAGLPTTFAYGILAAFNLLPRVKRQVQLIRYSANLRGISYHLWQPQLYFKAILSALQWSTDLAQAMTVQGFSEGYPRTQTYQDPLPVWQWWLATSLILLYLAIAIFGGLP</sequence>